<gene>
    <name evidence="2" type="ORF">CR513_27149</name>
</gene>
<feature type="non-terminal residue" evidence="2">
    <location>
        <position position="1"/>
    </location>
</feature>
<proteinExistence type="predicted"/>
<keyword evidence="3" id="KW-1185">Reference proteome</keyword>
<accession>A0A371GK80</accession>
<comment type="caution">
    <text evidence="2">The sequence shown here is derived from an EMBL/GenBank/DDBJ whole genome shotgun (WGS) entry which is preliminary data.</text>
</comment>
<feature type="region of interest" description="Disordered" evidence="1">
    <location>
        <begin position="106"/>
        <end position="130"/>
    </location>
</feature>
<reference evidence="2" key="1">
    <citation type="submission" date="2018-05" db="EMBL/GenBank/DDBJ databases">
        <title>Draft genome of Mucuna pruriens seed.</title>
        <authorList>
            <person name="Nnadi N.E."/>
            <person name="Vos R."/>
            <person name="Hasami M.H."/>
            <person name="Devisetty U.K."/>
            <person name="Aguiy J.C."/>
        </authorList>
    </citation>
    <scope>NUCLEOTIDE SEQUENCE [LARGE SCALE GENOMIC DNA]</scope>
    <source>
        <strain evidence="2">JCA_2017</strain>
    </source>
</reference>
<dbReference type="EMBL" id="QJKJ01005246">
    <property type="protein sequence ID" value="RDX90934.1"/>
    <property type="molecule type" value="Genomic_DNA"/>
</dbReference>
<name>A0A371GK80_MUCPR</name>
<feature type="compositionally biased region" description="Low complexity" evidence="1">
    <location>
        <begin position="111"/>
        <end position="122"/>
    </location>
</feature>
<feature type="region of interest" description="Disordered" evidence="1">
    <location>
        <begin position="21"/>
        <end position="42"/>
    </location>
</feature>
<organism evidence="2 3">
    <name type="scientific">Mucuna pruriens</name>
    <name type="common">Velvet bean</name>
    <name type="synonym">Dolichos pruriens</name>
    <dbReference type="NCBI Taxonomy" id="157652"/>
    <lineage>
        <taxon>Eukaryota</taxon>
        <taxon>Viridiplantae</taxon>
        <taxon>Streptophyta</taxon>
        <taxon>Embryophyta</taxon>
        <taxon>Tracheophyta</taxon>
        <taxon>Spermatophyta</taxon>
        <taxon>Magnoliopsida</taxon>
        <taxon>eudicotyledons</taxon>
        <taxon>Gunneridae</taxon>
        <taxon>Pentapetalae</taxon>
        <taxon>rosids</taxon>
        <taxon>fabids</taxon>
        <taxon>Fabales</taxon>
        <taxon>Fabaceae</taxon>
        <taxon>Papilionoideae</taxon>
        <taxon>50 kb inversion clade</taxon>
        <taxon>NPAAA clade</taxon>
        <taxon>indigoferoid/millettioid clade</taxon>
        <taxon>Phaseoleae</taxon>
        <taxon>Mucuna</taxon>
    </lineage>
</organism>
<dbReference type="AlphaFoldDB" id="A0A371GK80"/>
<dbReference type="Proteomes" id="UP000257109">
    <property type="component" value="Unassembled WGS sequence"/>
</dbReference>
<sequence>MRLNSHPGLLQIKQHFTSIEHPQANSRQQGHPKGIAEAPRRGKREIGRGAPLSALVLPHNPHSSTNETPFHLTFDMEAVISVEIGESSPRTALFWPTEKGFLFGRRSSLESSPNPAGPTSTPSSPPPPGLAHLVDWPSILNAQLQQGVVGLLVLCRKNIPVSHQISKFLLHRPGKNKSVAAIPLKYLKRLSFLLITGAAQAFVNHLPDRTEGLGGRLSMTPTQVLSASTRLAPTNIDKVKSLPLSAASSTASAILEGRSWLCNTPASVVCLVKEPPISLANGGGDSPADSKTTTGRG</sequence>
<protein>
    <submittedName>
        <fullName evidence="2">Uncharacterized protein</fullName>
    </submittedName>
</protein>
<dbReference type="OrthoDB" id="1909122at2759"/>
<evidence type="ECO:0000313" key="3">
    <source>
        <dbReference type="Proteomes" id="UP000257109"/>
    </source>
</evidence>
<evidence type="ECO:0000313" key="2">
    <source>
        <dbReference type="EMBL" id="RDX90934.1"/>
    </source>
</evidence>
<evidence type="ECO:0000256" key="1">
    <source>
        <dbReference type="SAM" id="MobiDB-lite"/>
    </source>
</evidence>